<sequence>MMPAVKYFQMFYNIKNSECI</sequence>
<organism evidence="1">
    <name type="scientific">Rhizophora mucronata</name>
    <name type="common">Asiatic mangrove</name>
    <dbReference type="NCBI Taxonomy" id="61149"/>
    <lineage>
        <taxon>Eukaryota</taxon>
        <taxon>Viridiplantae</taxon>
        <taxon>Streptophyta</taxon>
        <taxon>Embryophyta</taxon>
        <taxon>Tracheophyta</taxon>
        <taxon>Spermatophyta</taxon>
        <taxon>Magnoliopsida</taxon>
        <taxon>eudicotyledons</taxon>
        <taxon>Gunneridae</taxon>
        <taxon>Pentapetalae</taxon>
        <taxon>rosids</taxon>
        <taxon>fabids</taxon>
        <taxon>Malpighiales</taxon>
        <taxon>Rhizophoraceae</taxon>
        <taxon>Rhizophora</taxon>
    </lineage>
</organism>
<proteinExistence type="predicted"/>
<evidence type="ECO:0000313" key="1">
    <source>
        <dbReference type="EMBL" id="MBX15305.1"/>
    </source>
</evidence>
<dbReference type="AlphaFoldDB" id="A0A2P2LBE1"/>
<reference evidence="1" key="1">
    <citation type="submission" date="2018-02" db="EMBL/GenBank/DDBJ databases">
        <title>Rhizophora mucronata_Transcriptome.</title>
        <authorList>
            <person name="Meera S.P."/>
            <person name="Sreeshan A."/>
            <person name="Augustine A."/>
        </authorList>
    </citation>
    <scope>NUCLEOTIDE SEQUENCE</scope>
    <source>
        <tissue evidence="1">Leaf</tissue>
    </source>
</reference>
<protein>
    <submittedName>
        <fullName evidence="1">E3 ubiquitin-protein ligase RKP</fullName>
    </submittedName>
</protein>
<accession>A0A2P2LBE1</accession>
<dbReference type="EMBL" id="GGEC01034821">
    <property type="protein sequence ID" value="MBX15305.1"/>
    <property type="molecule type" value="Transcribed_RNA"/>
</dbReference>
<name>A0A2P2LBE1_RHIMU</name>